<dbReference type="AlphaFoldDB" id="Q3SGQ4"/>
<feature type="transmembrane region" description="Helical" evidence="2">
    <location>
        <begin position="74"/>
        <end position="93"/>
    </location>
</feature>
<dbReference type="KEGG" id="tbd:Tbd_2240"/>
<gene>
    <name evidence="3" type="ordered locus">Tbd_2240</name>
</gene>
<dbReference type="RefSeq" id="WP_011312752.1">
    <property type="nucleotide sequence ID" value="NC_007404.1"/>
</dbReference>
<evidence type="ECO:0000313" key="3">
    <source>
        <dbReference type="EMBL" id="AAZ98193.1"/>
    </source>
</evidence>
<dbReference type="STRING" id="292415.Tbd_2240"/>
<accession>Q3SGQ4</accession>
<reference evidence="3 4" key="1">
    <citation type="journal article" date="2006" name="J. Bacteriol.">
        <title>The genome sequence of the obligately chemolithoautotrophic, facultatively anaerobic bacterium Thiobacillus denitrificans.</title>
        <authorList>
            <person name="Beller H.R."/>
            <person name="Chain P.S."/>
            <person name="Letain T.E."/>
            <person name="Chakicherla A."/>
            <person name="Larimer F.W."/>
            <person name="Richardson P.M."/>
            <person name="Coleman M.A."/>
            <person name="Wood A.P."/>
            <person name="Kelly D.P."/>
        </authorList>
    </citation>
    <scope>NUCLEOTIDE SEQUENCE [LARGE SCALE GENOMIC DNA]</scope>
    <source>
        <strain evidence="3 4">ATCC 25259</strain>
    </source>
</reference>
<evidence type="ECO:0000313" key="4">
    <source>
        <dbReference type="Proteomes" id="UP000008291"/>
    </source>
</evidence>
<feature type="compositionally biased region" description="Basic and acidic residues" evidence="1">
    <location>
        <begin position="19"/>
        <end position="38"/>
    </location>
</feature>
<evidence type="ECO:0000256" key="2">
    <source>
        <dbReference type="SAM" id="Phobius"/>
    </source>
</evidence>
<sequence>MDPWNTENPAGGVSTGDPAAEHARRSLEEVRASAEDLAARGSDAIRSSTARAREAIHHTTDQAAHYIQQQPLKALLMAAAAGAAIAMLAGLLSKSHHTH</sequence>
<dbReference type="OrthoDB" id="9958662at2"/>
<keyword evidence="2" id="KW-1133">Transmembrane helix</keyword>
<organism evidence="3 4">
    <name type="scientific">Thiobacillus denitrificans (strain ATCC 25259 / T1)</name>
    <dbReference type="NCBI Taxonomy" id="292415"/>
    <lineage>
        <taxon>Bacteria</taxon>
        <taxon>Pseudomonadati</taxon>
        <taxon>Pseudomonadota</taxon>
        <taxon>Betaproteobacteria</taxon>
        <taxon>Nitrosomonadales</taxon>
        <taxon>Thiobacillaceae</taxon>
        <taxon>Thiobacillus</taxon>
    </lineage>
</organism>
<evidence type="ECO:0000256" key="1">
    <source>
        <dbReference type="SAM" id="MobiDB-lite"/>
    </source>
</evidence>
<feature type="region of interest" description="Disordered" evidence="1">
    <location>
        <begin position="1"/>
        <end position="50"/>
    </location>
</feature>
<keyword evidence="2" id="KW-0472">Membrane</keyword>
<dbReference type="Proteomes" id="UP000008291">
    <property type="component" value="Chromosome"/>
</dbReference>
<keyword evidence="4" id="KW-1185">Reference proteome</keyword>
<evidence type="ECO:0008006" key="5">
    <source>
        <dbReference type="Google" id="ProtNLM"/>
    </source>
</evidence>
<keyword evidence="2" id="KW-0812">Transmembrane</keyword>
<protein>
    <recommendedName>
        <fullName evidence="5">DUF883 domain-containing protein</fullName>
    </recommendedName>
</protein>
<dbReference type="EMBL" id="CP000116">
    <property type="protein sequence ID" value="AAZ98193.1"/>
    <property type="molecule type" value="Genomic_DNA"/>
</dbReference>
<name>Q3SGQ4_THIDA</name>
<dbReference type="HOGENOM" id="CLU_2319222_0_0_4"/>
<proteinExistence type="predicted"/>
<dbReference type="eggNOG" id="ENOG503164C">
    <property type="taxonomic scope" value="Bacteria"/>
</dbReference>